<evidence type="ECO:0000256" key="6">
    <source>
        <dbReference type="ARBA" id="ARBA00023136"/>
    </source>
</evidence>
<evidence type="ECO:0000256" key="1">
    <source>
        <dbReference type="ARBA" id="ARBA00004141"/>
    </source>
</evidence>
<evidence type="ECO:0000313" key="14">
    <source>
        <dbReference type="Proteomes" id="UP001283361"/>
    </source>
</evidence>
<feature type="transmembrane region" description="Helical" evidence="11">
    <location>
        <begin position="90"/>
        <end position="110"/>
    </location>
</feature>
<keyword evidence="5 9" id="KW-0297">G-protein coupled receptor</keyword>
<proteinExistence type="inferred from homology"/>
<evidence type="ECO:0000256" key="2">
    <source>
        <dbReference type="ARBA" id="ARBA00010663"/>
    </source>
</evidence>
<feature type="transmembrane region" description="Helical" evidence="11">
    <location>
        <begin position="172"/>
        <end position="191"/>
    </location>
</feature>
<keyword evidence="14" id="KW-1185">Reference proteome</keyword>
<dbReference type="PROSITE" id="PS50262">
    <property type="entry name" value="G_PROTEIN_RECEP_F1_2"/>
    <property type="match status" value="1"/>
</dbReference>
<evidence type="ECO:0000256" key="7">
    <source>
        <dbReference type="ARBA" id="ARBA00023170"/>
    </source>
</evidence>
<comment type="similarity">
    <text evidence="2 9">Belongs to the G-protein coupled receptor 1 family.</text>
</comment>
<name>A0AAE1DNZ6_9GAST</name>
<dbReference type="InterPro" id="IPR000611">
    <property type="entry name" value="NPY_rcpt"/>
</dbReference>
<keyword evidence="3 9" id="KW-0812">Transmembrane</keyword>
<dbReference type="InterPro" id="IPR000276">
    <property type="entry name" value="GPCR_Rhodpsn"/>
</dbReference>
<evidence type="ECO:0000256" key="10">
    <source>
        <dbReference type="SAM" id="MobiDB-lite"/>
    </source>
</evidence>
<dbReference type="AlphaFoldDB" id="A0AAE1DNZ6"/>
<keyword evidence="4 11" id="KW-1133">Transmembrane helix</keyword>
<comment type="subcellular location">
    <subcellularLocation>
        <location evidence="1">Membrane</location>
        <topology evidence="1">Multi-pass membrane protein</topology>
    </subcellularLocation>
</comment>
<dbReference type="Gene3D" id="1.20.1070.10">
    <property type="entry name" value="Rhodopsin 7-helix transmembrane proteins"/>
    <property type="match status" value="1"/>
</dbReference>
<feature type="domain" description="G-protein coupled receptors family 1 profile" evidence="12">
    <location>
        <begin position="69"/>
        <end position="391"/>
    </location>
</feature>
<evidence type="ECO:0000256" key="9">
    <source>
        <dbReference type="RuleBase" id="RU000688"/>
    </source>
</evidence>
<dbReference type="Pfam" id="PF00001">
    <property type="entry name" value="7tm_1"/>
    <property type="match status" value="1"/>
</dbReference>
<dbReference type="PANTHER" id="PTHR24243">
    <property type="entry name" value="G-PROTEIN COUPLED RECEPTOR"/>
    <property type="match status" value="1"/>
</dbReference>
<dbReference type="GO" id="GO:0005886">
    <property type="term" value="C:plasma membrane"/>
    <property type="evidence" value="ECO:0007669"/>
    <property type="project" value="TreeGrafter"/>
</dbReference>
<feature type="transmembrane region" description="Helical" evidence="11">
    <location>
        <begin position="56"/>
        <end position="78"/>
    </location>
</feature>
<comment type="caution">
    <text evidence="13">The sequence shown here is derived from an EMBL/GenBank/DDBJ whole genome shotgun (WGS) entry which is preliminary data.</text>
</comment>
<keyword evidence="6 11" id="KW-0472">Membrane</keyword>
<organism evidence="13 14">
    <name type="scientific">Elysia crispata</name>
    <name type="common">lettuce slug</name>
    <dbReference type="NCBI Taxonomy" id="231223"/>
    <lineage>
        <taxon>Eukaryota</taxon>
        <taxon>Metazoa</taxon>
        <taxon>Spiralia</taxon>
        <taxon>Lophotrochozoa</taxon>
        <taxon>Mollusca</taxon>
        <taxon>Gastropoda</taxon>
        <taxon>Heterobranchia</taxon>
        <taxon>Euthyneura</taxon>
        <taxon>Panpulmonata</taxon>
        <taxon>Sacoglossa</taxon>
        <taxon>Placobranchoidea</taxon>
        <taxon>Plakobranchidae</taxon>
        <taxon>Elysia</taxon>
    </lineage>
</organism>
<feature type="transmembrane region" description="Helical" evidence="11">
    <location>
        <begin position="335"/>
        <end position="366"/>
    </location>
</feature>
<feature type="region of interest" description="Disordered" evidence="10">
    <location>
        <begin position="265"/>
        <end position="296"/>
    </location>
</feature>
<feature type="transmembrane region" description="Helical" evidence="11">
    <location>
        <begin position="130"/>
        <end position="152"/>
    </location>
</feature>
<dbReference type="SUPFAM" id="SSF81321">
    <property type="entry name" value="Family A G protein-coupled receptor-like"/>
    <property type="match status" value="1"/>
</dbReference>
<feature type="transmembrane region" description="Helical" evidence="11">
    <location>
        <begin position="225"/>
        <end position="251"/>
    </location>
</feature>
<feature type="transmembrane region" description="Helical" evidence="11">
    <location>
        <begin position="372"/>
        <end position="393"/>
    </location>
</feature>
<dbReference type="PRINTS" id="PR00237">
    <property type="entry name" value="GPCRRHODOPSN"/>
</dbReference>
<keyword evidence="8 9" id="KW-0807">Transducer</keyword>
<feature type="compositionally biased region" description="Polar residues" evidence="10">
    <location>
        <begin position="265"/>
        <end position="288"/>
    </location>
</feature>
<protein>
    <recommendedName>
        <fullName evidence="12">G-protein coupled receptors family 1 profile domain-containing protein</fullName>
    </recommendedName>
</protein>
<evidence type="ECO:0000259" key="12">
    <source>
        <dbReference type="PROSITE" id="PS50262"/>
    </source>
</evidence>
<keyword evidence="7 9" id="KW-0675">Receptor</keyword>
<evidence type="ECO:0000313" key="13">
    <source>
        <dbReference type="EMBL" id="KAK3777569.1"/>
    </source>
</evidence>
<evidence type="ECO:0000256" key="11">
    <source>
        <dbReference type="SAM" id="Phobius"/>
    </source>
</evidence>
<reference evidence="13" key="1">
    <citation type="journal article" date="2023" name="G3 (Bethesda)">
        <title>A reference genome for the long-term kleptoplast-retaining sea slug Elysia crispata morphotype clarki.</title>
        <authorList>
            <person name="Eastman K.E."/>
            <person name="Pendleton A.L."/>
            <person name="Shaikh M.A."/>
            <person name="Suttiyut T."/>
            <person name="Ogas R."/>
            <person name="Tomko P."/>
            <person name="Gavelis G."/>
            <person name="Widhalm J.R."/>
            <person name="Wisecaver J.H."/>
        </authorList>
    </citation>
    <scope>NUCLEOTIDE SEQUENCE</scope>
    <source>
        <strain evidence="13">ECLA1</strain>
    </source>
</reference>
<dbReference type="PRINTS" id="PR01012">
    <property type="entry name" value="NRPEPTIDEYR"/>
</dbReference>
<evidence type="ECO:0000256" key="3">
    <source>
        <dbReference type="ARBA" id="ARBA00022692"/>
    </source>
</evidence>
<dbReference type="InterPro" id="IPR017452">
    <property type="entry name" value="GPCR_Rhodpsn_7TM"/>
</dbReference>
<dbReference type="PROSITE" id="PS00237">
    <property type="entry name" value="G_PROTEIN_RECEP_F1_1"/>
    <property type="match status" value="1"/>
</dbReference>
<dbReference type="Proteomes" id="UP001283361">
    <property type="component" value="Unassembled WGS sequence"/>
</dbReference>
<evidence type="ECO:0000256" key="5">
    <source>
        <dbReference type="ARBA" id="ARBA00023040"/>
    </source>
</evidence>
<evidence type="ECO:0000256" key="4">
    <source>
        <dbReference type="ARBA" id="ARBA00022989"/>
    </source>
</evidence>
<accession>A0AAE1DNZ6</accession>
<gene>
    <name evidence="13" type="ORF">RRG08_021688</name>
</gene>
<evidence type="ECO:0000256" key="8">
    <source>
        <dbReference type="ARBA" id="ARBA00023224"/>
    </source>
</evidence>
<dbReference type="EMBL" id="JAWDGP010003066">
    <property type="protein sequence ID" value="KAK3777569.1"/>
    <property type="molecule type" value="Genomic_DNA"/>
</dbReference>
<dbReference type="PANTHER" id="PTHR24243:SF208">
    <property type="entry name" value="PYROKININ-1 RECEPTOR"/>
    <property type="match status" value="1"/>
</dbReference>
<sequence>MMNFSINGTSLPVLEKTDLEDIGVWSGDEDYAFYYEGDIDILRKPWVTQPHFVPTIVVYGLAFIFGLVGNSLVIFAMVGDRRYRSVTASYMVSLAVADLLFVLVCAPYESVRYFIGHWSSGAALCKLSGLAEMLSALASVLNLIAVSVERYVVIVHPMKARSWCTVENTKKMLPCVWVVAFALSAPTLYIWDIKTSIFYQNTTTVYVVMCADIAVGNQARLMFSVYQLMVMLVLPILVLTFCYVFVIRALWLSSRQLLQMTARSNSGSTRDSLNMSGSSADYTSGRSYSNKKRAVSQSACSHRQSCMRLRSSTLNRPIREHSAEMFRARKQVIKMLITIIVAFLLCWGPKLVLSICMRAGFAWVYLKWAYHMRIVLFLLPFVHSCLNPIIYGFMSKNFRSRMRCSCYSLFHCRKTHPNRLRSPQACMEVDTRTSNNGTTHTKINLRRMSSDTCAT</sequence>
<dbReference type="GO" id="GO:0004983">
    <property type="term" value="F:neuropeptide Y receptor activity"/>
    <property type="evidence" value="ECO:0007669"/>
    <property type="project" value="InterPro"/>
</dbReference>